<keyword evidence="7" id="KW-0443">Lipid metabolism</keyword>
<dbReference type="VEuPathDB" id="TrichDB:TVAG_123040"/>
<dbReference type="STRING" id="5722.A2DN61"/>
<dbReference type="Pfam" id="PF14360">
    <property type="entry name" value="PAP2_C"/>
    <property type="match status" value="1"/>
</dbReference>
<keyword evidence="12" id="KW-1185">Reference proteome</keyword>
<dbReference type="eggNOG" id="KOG3058">
    <property type="taxonomic scope" value="Eukaryota"/>
</dbReference>
<protein>
    <recommendedName>
        <fullName evidence="10">Sphingomyelin synthase-like domain-containing protein</fullName>
    </recommendedName>
</protein>
<dbReference type="InterPro" id="IPR045221">
    <property type="entry name" value="Sphingomyelin_synth-like"/>
</dbReference>
<evidence type="ECO:0000313" key="12">
    <source>
        <dbReference type="Proteomes" id="UP000001542"/>
    </source>
</evidence>
<gene>
    <name evidence="11" type="ORF">TVAG_123040</name>
</gene>
<feature type="transmembrane region" description="Helical" evidence="9">
    <location>
        <begin position="199"/>
        <end position="218"/>
    </location>
</feature>
<dbReference type="OrthoDB" id="422827at2759"/>
<keyword evidence="5" id="KW-0746">Sphingolipid metabolism</keyword>
<dbReference type="RefSeq" id="XP_001579224.1">
    <property type="nucleotide sequence ID" value="XM_001579174.1"/>
</dbReference>
<dbReference type="InParanoid" id="A2DN61"/>
<dbReference type="GO" id="GO:0005886">
    <property type="term" value="C:plasma membrane"/>
    <property type="evidence" value="ECO:0000318"/>
    <property type="project" value="GO_Central"/>
</dbReference>
<feature type="transmembrane region" description="Helical" evidence="9">
    <location>
        <begin position="45"/>
        <end position="66"/>
    </location>
</feature>
<dbReference type="InterPro" id="IPR025749">
    <property type="entry name" value="Sphingomyelin_synth-like_dom"/>
</dbReference>
<dbReference type="GO" id="GO:0046513">
    <property type="term" value="P:ceramide biosynthetic process"/>
    <property type="evidence" value="ECO:0000318"/>
    <property type="project" value="GO_Central"/>
</dbReference>
<evidence type="ECO:0000259" key="10">
    <source>
        <dbReference type="Pfam" id="PF14360"/>
    </source>
</evidence>
<dbReference type="PANTHER" id="PTHR21290">
    <property type="entry name" value="SPHINGOMYELIN SYNTHETASE"/>
    <property type="match status" value="1"/>
</dbReference>
<keyword evidence="6 9" id="KW-1133">Transmembrane helix</keyword>
<evidence type="ECO:0000256" key="9">
    <source>
        <dbReference type="SAM" id="Phobius"/>
    </source>
</evidence>
<dbReference type="EMBL" id="DS113221">
    <property type="protein sequence ID" value="EAY18238.1"/>
    <property type="molecule type" value="Genomic_DNA"/>
</dbReference>
<comment type="subcellular location">
    <subcellularLocation>
        <location evidence="1">Membrane</location>
        <topology evidence="1">Multi-pass membrane protein</topology>
    </subcellularLocation>
</comment>
<dbReference type="OMA" id="RLWWFWL"/>
<dbReference type="VEuPathDB" id="TrichDB:TVAGG3_1011750"/>
<proteinExistence type="inferred from homology"/>
<sequence length="272" mass="31558">MQTTRSKSQMDLRSEDRSPLVIEIEMEKGFFRKASKYSNILKTMLNVLIILIVHTGTGIALILTMAKRPALPSLPDTLQNLIPYMPYEKYVNILMLAMMVSEFIFIACDSRRWFIYRRTLAVYSLLSFLRVLTMTSTYLPDPSPNCPAIHDTTVEISIPRLWKALFGGITCGDMIYSGHTMGFMFPGLIHHRFFNKKLGVLYLVLGFIGSFSLILTRFHYTVDVLLSIILTTTMWFTYNLICEHPSLYKSLPAWLSRYFYFMEWSEMGEERD</sequence>
<keyword evidence="3" id="KW-0808">Transferase</keyword>
<dbReference type="GO" id="GO:0033188">
    <property type="term" value="F:sphingomyelin synthase activity"/>
    <property type="evidence" value="ECO:0000318"/>
    <property type="project" value="GO_Central"/>
</dbReference>
<evidence type="ECO:0000256" key="4">
    <source>
        <dbReference type="ARBA" id="ARBA00022692"/>
    </source>
</evidence>
<dbReference type="AlphaFoldDB" id="A2DN61"/>
<organism evidence="11 12">
    <name type="scientific">Trichomonas vaginalis (strain ATCC PRA-98 / G3)</name>
    <dbReference type="NCBI Taxonomy" id="412133"/>
    <lineage>
        <taxon>Eukaryota</taxon>
        <taxon>Metamonada</taxon>
        <taxon>Parabasalia</taxon>
        <taxon>Trichomonadida</taxon>
        <taxon>Trichomonadidae</taxon>
        <taxon>Trichomonas</taxon>
    </lineage>
</organism>
<comment type="similarity">
    <text evidence="2">Belongs to the sphingomyelin synthase family.</text>
</comment>
<dbReference type="KEGG" id="tva:5463744"/>
<evidence type="ECO:0000256" key="7">
    <source>
        <dbReference type="ARBA" id="ARBA00023098"/>
    </source>
</evidence>
<dbReference type="GO" id="GO:0005789">
    <property type="term" value="C:endoplasmic reticulum membrane"/>
    <property type="evidence" value="ECO:0000318"/>
    <property type="project" value="GO_Central"/>
</dbReference>
<dbReference type="Proteomes" id="UP000001542">
    <property type="component" value="Unassembled WGS sequence"/>
</dbReference>
<dbReference type="GO" id="GO:0047493">
    <property type="term" value="F:ceramide cholinephosphotransferase activity"/>
    <property type="evidence" value="ECO:0000318"/>
    <property type="project" value="GO_Central"/>
</dbReference>
<feature type="domain" description="Sphingomyelin synthase-like" evidence="10">
    <location>
        <begin position="170"/>
        <end position="239"/>
    </location>
</feature>
<keyword evidence="8 9" id="KW-0472">Membrane</keyword>
<evidence type="ECO:0000256" key="8">
    <source>
        <dbReference type="ARBA" id="ARBA00023136"/>
    </source>
</evidence>
<evidence type="ECO:0000256" key="6">
    <source>
        <dbReference type="ARBA" id="ARBA00022989"/>
    </source>
</evidence>
<feature type="transmembrane region" description="Helical" evidence="9">
    <location>
        <begin position="224"/>
        <end position="241"/>
    </location>
</feature>
<keyword evidence="4 9" id="KW-0812">Transmembrane</keyword>
<feature type="transmembrane region" description="Helical" evidence="9">
    <location>
        <begin position="90"/>
        <end position="108"/>
    </location>
</feature>
<reference evidence="11" key="2">
    <citation type="journal article" date="2007" name="Science">
        <title>Draft genome sequence of the sexually transmitted pathogen Trichomonas vaginalis.</title>
        <authorList>
            <person name="Carlton J.M."/>
            <person name="Hirt R.P."/>
            <person name="Silva J.C."/>
            <person name="Delcher A.L."/>
            <person name="Schatz M."/>
            <person name="Zhao Q."/>
            <person name="Wortman J.R."/>
            <person name="Bidwell S.L."/>
            <person name="Alsmark U.C.M."/>
            <person name="Besteiro S."/>
            <person name="Sicheritz-Ponten T."/>
            <person name="Noel C.J."/>
            <person name="Dacks J.B."/>
            <person name="Foster P.G."/>
            <person name="Simillion C."/>
            <person name="Van de Peer Y."/>
            <person name="Miranda-Saavedra D."/>
            <person name="Barton G.J."/>
            <person name="Westrop G.D."/>
            <person name="Mueller S."/>
            <person name="Dessi D."/>
            <person name="Fiori P.L."/>
            <person name="Ren Q."/>
            <person name="Paulsen I."/>
            <person name="Zhang H."/>
            <person name="Bastida-Corcuera F.D."/>
            <person name="Simoes-Barbosa A."/>
            <person name="Brown M.T."/>
            <person name="Hayes R.D."/>
            <person name="Mukherjee M."/>
            <person name="Okumura C.Y."/>
            <person name="Schneider R."/>
            <person name="Smith A.J."/>
            <person name="Vanacova S."/>
            <person name="Villalvazo M."/>
            <person name="Haas B.J."/>
            <person name="Pertea M."/>
            <person name="Feldblyum T.V."/>
            <person name="Utterback T.R."/>
            <person name="Shu C.L."/>
            <person name="Osoegawa K."/>
            <person name="de Jong P.J."/>
            <person name="Hrdy I."/>
            <person name="Horvathova L."/>
            <person name="Zubacova Z."/>
            <person name="Dolezal P."/>
            <person name="Malik S.B."/>
            <person name="Logsdon J.M. Jr."/>
            <person name="Henze K."/>
            <person name="Gupta A."/>
            <person name="Wang C.C."/>
            <person name="Dunne R.L."/>
            <person name="Upcroft J.A."/>
            <person name="Upcroft P."/>
            <person name="White O."/>
            <person name="Salzberg S.L."/>
            <person name="Tang P."/>
            <person name="Chiu C.-H."/>
            <person name="Lee Y.-S."/>
            <person name="Embley T.M."/>
            <person name="Coombs G.H."/>
            <person name="Mottram J.C."/>
            <person name="Tachezy J."/>
            <person name="Fraser-Liggett C.M."/>
            <person name="Johnson P.J."/>
        </authorList>
    </citation>
    <scope>NUCLEOTIDE SEQUENCE [LARGE SCALE GENOMIC DNA]</scope>
    <source>
        <strain evidence="11">G3</strain>
    </source>
</reference>
<evidence type="ECO:0000256" key="2">
    <source>
        <dbReference type="ARBA" id="ARBA00005441"/>
    </source>
</evidence>
<evidence type="ECO:0000256" key="3">
    <source>
        <dbReference type="ARBA" id="ARBA00022679"/>
    </source>
</evidence>
<reference evidence="11" key="1">
    <citation type="submission" date="2006-10" db="EMBL/GenBank/DDBJ databases">
        <authorList>
            <person name="Amadeo P."/>
            <person name="Zhao Q."/>
            <person name="Wortman J."/>
            <person name="Fraser-Liggett C."/>
            <person name="Carlton J."/>
        </authorList>
    </citation>
    <scope>NUCLEOTIDE SEQUENCE</scope>
    <source>
        <strain evidence="11">G3</strain>
    </source>
</reference>
<evidence type="ECO:0000313" key="11">
    <source>
        <dbReference type="EMBL" id="EAY18238.1"/>
    </source>
</evidence>
<name>A2DN61_TRIV3</name>
<evidence type="ECO:0000256" key="5">
    <source>
        <dbReference type="ARBA" id="ARBA00022919"/>
    </source>
</evidence>
<accession>A2DN61</accession>
<evidence type="ECO:0000256" key="1">
    <source>
        <dbReference type="ARBA" id="ARBA00004141"/>
    </source>
</evidence>
<dbReference type="PANTHER" id="PTHR21290:SF25">
    <property type="entry name" value="SPHINGOMYELIN SYNTHASE-RELATED PROTEIN 1"/>
    <property type="match status" value="1"/>
</dbReference>
<dbReference type="GO" id="GO:0000139">
    <property type="term" value="C:Golgi membrane"/>
    <property type="evidence" value="ECO:0000318"/>
    <property type="project" value="GO_Central"/>
</dbReference>